<dbReference type="Proteomes" id="UP000472275">
    <property type="component" value="Chromosome 21"/>
</dbReference>
<reference evidence="2" key="1">
    <citation type="submission" date="2025-08" db="UniProtKB">
        <authorList>
            <consortium name="Ensembl"/>
        </authorList>
    </citation>
    <scope>IDENTIFICATION</scope>
</reference>
<keyword evidence="3" id="KW-1185">Reference proteome</keyword>
<protein>
    <submittedName>
        <fullName evidence="2">Uncharacterized protein</fullName>
    </submittedName>
</protein>
<dbReference type="PANTHER" id="PTHR23336">
    <property type="entry name" value="ZINC FINGER CW-TYPE COILED-COIL DOMAIN PROTEIN 3"/>
    <property type="match status" value="1"/>
</dbReference>
<dbReference type="InParanoid" id="A0A663FD43"/>
<organism evidence="2 3">
    <name type="scientific">Aquila chrysaetos chrysaetos</name>
    <dbReference type="NCBI Taxonomy" id="223781"/>
    <lineage>
        <taxon>Eukaryota</taxon>
        <taxon>Metazoa</taxon>
        <taxon>Chordata</taxon>
        <taxon>Craniata</taxon>
        <taxon>Vertebrata</taxon>
        <taxon>Euteleostomi</taxon>
        <taxon>Archelosauria</taxon>
        <taxon>Archosauria</taxon>
        <taxon>Dinosauria</taxon>
        <taxon>Saurischia</taxon>
        <taxon>Theropoda</taxon>
        <taxon>Coelurosauria</taxon>
        <taxon>Aves</taxon>
        <taxon>Neognathae</taxon>
        <taxon>Neoaves</taxon>
        <taxon>Telluraves</taxon>
        <taxon>Accipitrimorphae</taxon>
        <taxon>Accipitriformes</taxon>
        <taxon>Accipitridae</taxon>
        <taxon>Accipitrinae</taxon>
        <taxon>Aquila</taxon>
    </lineage>
</organism>
<dbReference type="GO" id="GO:0005654">
    <property type="term" value="C:nucleoplasm"/>
    <property type="evidence" value="ECO:0007669"/>
    <property type="project" value="TreeGrafter"/>
</dbReference>
<sequence length="219" mass="24156">QPGRHRGGHLPPRPKCGPGRAGPAAPVLTPLSLSLPPQIRPRYLQSCSTAALRRRGRAARKAPDNASHHSMTAKHCIDVLELTGHLCLTFMDNKTGMTPHRLYRTLKFSFGFMEKAVKSGSMRLGKDAIIFTKTGRQNGIFSWLKNMIVTEGSVPSLEAILEHTVFNTREELLAQFSAIPGKKGTHILIGNIRSTKVLHSQKMVPEFPGPEMEYSLQVS</sequence>
<evidence type="ECO:0000256" key="1">
    <source>
        <dbReference type="SAM" id="MobiDB-lite"/>
    </source>
</evidence>
<dbReference type="GeneTree" id="ENSGT00940000161221"/>
<evidence type="ECO:0000313" key="2">
    <source>
        <dbReference type="Ensembl" id="ENSACCP00020022464.1"/>
    </source>
</evidence>
<evidence type="ECO:0000313" key="3">
    <source>
        <dbReference type="Proteomes" id="UP000472275"/>
    </source>
</evidence>
<accession>A0A663FD43</accession>
<reference evidence="2" key="2">
    <citation type="submission" date="2025-09" db="UniProtKB">
        <authorList>
            <consortium name="Ensembl"/>
        </authorList>
    </citation>
    <scope>IDENTIFICATION</scope>
</reference>
<feature type="region of interest" description="Disordered" evidence="1">
    <location>
        <begin position="1"/>
        <end position="29"/>
    </location>
</feature>
<dbReference type="Ensembl" id="ENSACCT00020023456.1">
    <property type="protein sequence ID" value="ENSACCP00020022464.1"/>
    <property type="gene ID" value="ENSACCG00020015440.1"/>
</dbReference>
<name>A0A663FD43_AQUCH</name>
<dbReference type="AlphaFoldDB" id="A0A663FD43"/>
<proteinExistence type="predicted"/>
<dbReference type="GO" id="GO:0016887">
    <property type="term" value="F:ATP hydrolysis activity"/>
    <property type="evidence" value="ECO:0007669"/>
    <property type="project" value="InterPro"/>
</dbReference>
<dbReference type="InterPro" id="IPR045261">
    <property type="entry name" value="MORC_ATPase"/>
</dbReference>
<dbReference type="PANTHER" id="PTHR23336:SF22">
    <property type="entry name" value="MORC FAMILY CW-TYPE ZINC FINGER PROTEIN 4"/>
    <property type="match status" value="1"/>
</dbReference>